<dbReference type="PROSITE" id="PS51387">
    <property type="entry name" value="FAD_PCMH"/>
    <property type="match status" value="1"/>
</dbReference>
<dbReference type="EMBL" id="JAJAGQ010000015">
    <property type="protein sequence ID" value="KAJ8541647.1"/>
    <property type="molecule type" value="Genomic_DNA"/>
</dbReference>
<proteinExistence type="predicted"/>
<dbReference type="Pfam" id="PF01565">
    <property type="entry name" value="FAD_binding_4"/>
    <property type="match status" value="1"/>
</dbReference>
<dbReference type="OrthoDB" id="407275at2759"/>
<dbReference type="Gene3D" id="3.30.465.10">
    <property type="match status" value="1"/>
</dbReference>
<dbReference type="AlphaFoldDB" id="A0A9Q1LSY8"/>
<organism evidence="2 3">
    <name type="scientific">Anisodus acutangulus</name>
    <dbReference type="NCBI Taxonomy" id="402998"/>
    <lineage>
        <taxon>Eukaryota</taxon>
        <taxon>Viridiplantae</taxon>
        <taxon>Streptophyta</taxon>
        <taxon>Embryophyta</taxon>
        <taxon>Tracheophyta</taxon>
        <taxon>Spermatophyta</taxon>
        <taxon>Magnoliopsida</taxon>
        <taxon>eudicotyledons</taxon>
        <taxon>Gunneridae</taxon>
        <taxon>Pentapetalae</taxon>
        <taxon>asterids</taxon>
        <taxon>lamiids</taxon>
        <taxon>Solanales</taxon>
        <taxon>Solanaceae</taxon>
        <taxon>Solanoideae</taxon>
        <taxon>Hyoscyameae</taxon>
        <taxon>Anisodus</taxon>
    </lineage>
</organism>
<feature type="domain" description="FAD-binding PCMH-type" evidence="1">
    <location>
        <begin position="1"/>
        <end position="139"/>
    </location>
</feature>
<evidence type="ECO:0000313" key="2">
    <source>
        <dbReference type="EMBL" id="KAJ8541647.1"/>
    </source>
</evidence>
<keyword evidence="3" id="KW-1185">Reference proteome</keyword>
<accession>A0A9Q1LSY8</accession>
<dbReference type="GO" id="GO:0071949">
    <property type="term" value="F:FAD binding"/>
    <property type="evidence" value="ECO:0007669"/>
    <property type="project" value="InterPro"/>
</dbReference>
<dbReference type="InterPro" id="IPR036318">
    <property type="entry name" value="FAD-bd_PCMH-like_sf"/>
</dbReference>
<dbReference type="Proteomes" id="UP001152561">
    <property type="component" value="Unassembled WGS sequence"/>
</dbReference>
<dbReference type="PANTHER" id="PTHR32448">
    <property type="entry name" value="OS08G0158400 PROTEIN"/>
    <property type="match status" value="1"/>
</dbReference>
<reference evidence="3" key="1">
    <citation type="journal article" date="2023" name="Proc. Natl. Acad. Sci. U.S.A.">
        <title>Genomic and structural basis for evolution of tropane alkaloid biosynthesis.</title>
        <authorList>
            <person name="Wanga Y.-J."/>
            <person name="Taina T."/>
            <person name="Yua J.-Y."/>
            <person name="Lia J."/>
            <person name="Xua B."/>
            <person name="Chenc J."/>
            <person name="D'Auriad J.C."/>
            <person name="Huanga J.-P."/>
            <person name="Huanga S.-X."/>
        </authorList>
    </citation>
    <scope>NUCLEOTIDE SEQUENCE [LARGE SCALE GENOMIC DNA]</scope>
    <source>
        <strain evidence="3">cv. KIB-2019</strain>
    </source>
</reference>
<evidence type="ECO:0000259" key="1">
    <source>
        <dbReference type="PROSITE" id="PS51387"/>
    </source>
</evidence>
<dbReference type="InterPro" id="IPR006094">
    <property type="entry name" value="Oxid_FAD_bind_N"/>
</dbReference>
<comment type="caution">
    <text evidence="2">The sequence shown here is derived from an EMBL/GenBank/DDBJ whole genome shotgun (WGS) entry which is preliminary data.</text>
</comment>
<dbReference type="SUPFAM" id="SSF56176">
    <property type="entry name" value="FAD-binding/transporter-associated domain-like"/>
    <property type="match status" value="1"/>
</dbReference>
<dbReference type="InterPro" id="IPR016169">
    <property type="entry name" value="FAD-bd_PCMH_sub2"/>
</dbReference>
<protein>
    <recommendedName>
        <fullName evidence="1">FAD-binding PCMH-type domain-containing protein</fullName>
    </recommendedName>
</protein>
<sequence length="139" mass="15262">MFNLRSVNVDVNDETAWVQAGATLGELYYNIWRTSDVLGFPAGVCPTVGVGGHVSGGGYGNMLRKFGLNFDHVLDARLVDVNGSILDRIGIVFNPYGGRMAETPEDETPFPHRAGVLFKIQYSVNWDEEGVMAEKEHLS</sequence>
<name>A0A9Q1LSY8_9SOLA</name>
<evidence type="ECO:0000313" key="3">
    <source>
        <dbReference type="Proteomes" id="UP001152561"/>
    </source>
</evidence>
<dbReference type="InterPro" id="IPR016166">
    <property type="entry name" value="FAD-bd_PCMH"/>
</dbReference>
<gene>
    <name evidence="2" type="ORF">K7X08_002463</name>
</gene>